<evidence type="ECO:0000313" key="6">
    <source>
        <dbReference type="EMBL" id="MEL0630365.1"/>
    </source>
</evidence>
<dbReference type="HAMAP" id="MF_01082">
    <property type="entry name" value="TruD"/>
    <property type="match status" value="1"/>
</dbReference>
<evidence type="ECO:0000259" key="5">
    <source>
        <dbReference type="PROSITE" id="PS50984"/>
    </source>
</evidence>
<dbReference type="Gene3D" id="3.30.2350.20">
    <property type="entry name" value="TruD, catalytic domain"/>
    <property type="match status" value="1"/>
</dbReference>
<organism evidence="6 7">
    <name type="scientific">Psychromonas aquatilis</name>
    <dbReference type="NCBI Taxonomy" id="2005072"/>
    <lineage>
        <taxon>Bacteria</taxon>
        <taxon>Pseudomonadati</taxon>
        <taxon>Pseudomonadota</taxon>
        <taxon>Gammaproteobacteria</taxon>
        <taxon>Alteromonadales</taxon>
        <taxon>Psychromonadaceae</taxon>
        <taxon>Psychromonas</taxon>
    </lineage>
</organism>
<dbReference type="InterPro" id="IPR001656">
    <property type="entry name" value="PsdUridine_synth_TruD"/>
</dbReference>
<dbReference type="InterPro" id="IPR011760">
    <property type="entry name" value="PsdUridine_synth_TruD_insert"/>
</dbReference>
<dbReference type="InterPro" id="IPR020103">
    <property type="entry name" value="PsdUridine_synth_cat_dom_sf"/>
</dbReference>
<dbReference type="Pfam" id="PF01142">
    <property type="entry name" value="TruD"/>
    <property type="match status" value="2"/>
</dbReference>
<dbReference type="InterPro" id="IPR042214">
    <property type="entry name" value="TruD_catalytic"/>
</dbReference>
<gene>
    <name evidence="4" type="primary">truD</name>
    <name evidence="6" type="ORF">V6256_12180</name>
</gene>
<dbReference type="EC" id="5.4.99.27" evidence="4"/>
<evidence type="ECO:0000256" key="3">
    <source>
        <dbReference type="ARBA" id="ARBA00023235"/>
    </source>
</evidence>
<protein>
    <recommendedName>
        <fullName evidence="4">tRNA pseudouridine synthase D</fullName>
        <ecNumber evidence="4">5.4.99.27</ecNumber>
    </recommendedName>
    <alternativeName>
        <fullName evidence="4">tRNA pseudouridine(13) synthase</fullName>
    </alternativeName>
    <alternativeName>
        <fullName evidence="4">tRNA pseudouridylate synthase D</fullName>
    </alternativeName>
    <alternativeName>
        <fullName evidence="4">tRNA-uridine isomerase D</fullName>
    </alternativeName>
</protein>
<dbReference type="PANTHER" id="PTHR47811:SF1">
    <property type="entry name" value="TRNA PSEUDOURIDINE SYNTHASE D"/>
    <property type="match status" value="1"/>
</dbReference>
<comment type="caution">
    <text evidence="6">The sequence shown here is derived from an EMBL/GenBank/DDBJ whole genome shotgun (WGS) entry which is preliminary data.</text>
</comment>
<dbReference type="Proteomes" id="UP001369082">
    <property type="component" value="Unassembled WGS sequence"/>
</dbReference>
<comment type="function">
    <text evidence="4">Responsible for synthesis of pseudouridine from uracil-13 in transfer RNAs.</text>
</comment>
<evidence type="ECO:0000256" key="4">
    <source>
        <dbReference type="HAMAP-Rule" id="MF_01082"/>
    </source>
</evidence>
<dbReference type="InterPro" id="IPR050170">
    <property type="entry name" value="TruD_pseudoU_synthase"/>
</dbReference>
<keyword evidence="3 4" id="KW-0413">Isomerase</keyword>
<name>A0ABU9GSR1_9GAMM</name>
<evidence type="ECO:0000313" key="7">
    <source>
        <dbReference type="Proteomes" id="UP001369082"/>
    </source>
</evidence>
<dbReference type="PROSITE" id="PS50984">
    <property type="entry name" value="TRUD"/>
    <property type="match status" value="1"/>
</dbReference>
<evidence type="ECO:0000256" key="2">
    <source>
        <dbReference type="ARBA" id="ARBA00022694"/>
    </source>
</evidence>
<feature type="active site" description="Nucleophile" evidence="4">
    <location>
        <position position="88"/>
    </location>
</feature>
<keyword evidence="2 4" id="KW-0819">tRNA processing</keyword>
<sequence>MSEVNEEKKVYSLDFNYLYGKPVCQARFKQHCEDFVVEEKLGFELTGEGEHVCLWIKKIGENTDYLARQLAKFAGIMAKNVSYAGLKDRQAETYQWFSLYIPGKVTPDFSQFEAEGVTILKVIRHNKKLRTGCLEGNYFNITLREVSDKPALQLVLDKVQQGVPNYFGNQRFGYNGHNVNAAVQLFNGRRVKDRFKRGMYLSAARSYLFNRVISERIKDNLESTAMLGDCVQFVANRSFFPLPDLSTQTLQRLTDREVCLTAPLWGKGELTSTDQAQQYELACLQEFADLQQGLAKEGLKQERRPLLLIPDAFSYKWLDDETVSIAFYLPSGCYATSIIRELVEINV</sequence>
<proteinExistence type="inferred from homology"/>
<accession>A0ABU9GSR1</accession>
<evidence type="ECO:0000256" key="1">
    <source>
        <dbReference type="ARBA" id="ARBA00007953"/>
    </source>
</evidence>
<keyword evidence="7" id="KW-1185">Reference proteome</keyword>
<dbReference type="SUPFAM" id="SSF55120">
    <property type="entry name" value="Pseudouridine synthase"/>
    <property type="match status" value="1"/>
</dbReference>
<dbReference type="InterPro" id="IPR043165">
    <property type="entry name" value="TruD_insert_sf"/>
</dbReference>
<dbReference type="Gene3D" id="3.30.2340.10">
    <property type="entry name" value="TruD, insertion domain"/>
    <property type="match status" value="1"/>
</dbReference>
<comment type="similarity">
    <text evidence="1 4">Belongs to the pseudouridine synthase TruD family.</text>
</comment>
<dbReference type="PANTHER" id="PTHR47811">
    <property type="entry name" value="TRNA PSEUDOURIDINE SYNTHASE D"/>
    <property type="match status" value="1"/>
</dbReference>
<dbReference type="RefSeq" id="WP_341598494.1">
    <property type="nucleotide sequence ID" value="NZ_JBAKAZ010000052.1"/>
</dbReference>
<dbReference type="CDD" id="cd02575">
    <property type="entry name" value="PseudoU_synth_EcTruD"/>
    <property type="match status" value="1"/>
</dbReference>
<feature type="domain" description="TRUD" evidence="5">
    <location>
        <begin position="162"/>
        <end position="308"/>
    </location>
</feature>
<dbReference type="EMBL" id="JBAKAZ010000052">
    <property type="protein sequence ID" value="MEL0630365.1"/>
    <property type="molecule type" value="Genomic_DNA"/>
</dbReference>
<reference evidence="6 7" key="1">
    <citation type="submission" date="2024-02" db="EMBL/GenBank/DDBJ databases">
        <title>Bacteria isolated from the canopy kelp, Nereocystis luetkeana.</title>
        <authorList>
            <person name="Pfister C.A."/>
            <person name="Younker I.T."/>
            <person name="Light S.H."/>
        </authorList>
    </citation>
    <scope>NUCLEOTIDE SEQUENCE [LARGE SCALE GENOMIC DNA]</scope>
    <source>
        <strain evidence="6 7">TI.1.05</strain>
    </source>
</reference>
<comment type="catalytic activity">
    <reaction evidence="4">
        <text>uridine(13) in tRNA = pseudouridine(13) in tRNA</text>
        <dbReference type="Rhea" id="RHEA:42540"/>
        <dbReference type="Rhea" id="RHEA-COMP:10105"/>
        <dbReference type="Rhea" id="RHEA-COMP:10106"/>
        <dbReference type="ChEBI" id="CHEBI:65314"/>
        <dbReference type="ChEBI" id="CHEBI:65315"/>
        <dbReference type="EC" id="5.4.99.27"/>
    </reaction>
</comment>